<dbReference type="Gene3D" id="3.90.226.10">
    <property type="entry name" value="2-enoyl-CoA Hydratase, Chain A, domain 1"/>
    <property type="match status" value="1"/>
</dbReference>
<dbReference type="InterPro" id="IPR001753">
    <property type="entry name" value="Enoyl-CoA_hydra/iso"/>
</dbReference>
<sequence>MARPTVADLPLTTLRSSQDGPVLTVRIDAPPHDYMTAAMQRDFLDLVRAVDADDTVRVVVVTGAGPGRYITHYDIGDLLEAADAAPLLPRPAARLLLGAVRTLTAVGGERVVERSRLSGILAITRFHELVTRLLRSRAIWIAAIDGPCGGGGLEMSVCFDVRLAADTASFLLPELSIGLTTTVGAQRLVHLMGPSRALRVMLDARAISAAEAQASGLVDEVRPAADVVAEAQALAARYARRSPAAVAAQKRIINAAYDVGLRAGLRAEGVAQMTNVPTASTRALLRTWLSMQREDGASVFRTDPEPWAEGTAGAVAQTSLTPARDAV</sequence>
<dbReference type="EMBL" id="BAAAGX010000010">
    <property type="protein sequence ID" value="GAA0242456.1"/>
    <property type="molecule type" value="Genomic_DNA"/>
</dbReference>
<evidence type="ECO:0000313" key="1">
    <source>
        <dbReference type="EMBL" id="GAA0242456.1"/>
    </source>
</evidence>
<dbReference type="Pfam" id="PF00378">
    <property type="entry name" value="ECH_1"/>
    <property type="match status" value="1"/>
</dbReference>
<name>A0ABP3DX03_9ACTN</name>
<dbReference type="RefSeq" id="WP_344649406.1">
    <property type="nucleotide sequence ID" value="NZ_BAAAGX010000010.1"/>
</dbReference>
<dbReference type="Proteomes" id="UP001500967">
    <property type="component" value="Unassembled WGS sequence"/>
</dbReference>
<comment type="caution">
    <text evidence="1">The sequence shown here is derived from an EMBL/GenBank/DDBJ whole genome shotgun (WGS) entry which is preliminary data.</text>
</comment>
<gene>
    <name evidence="1" type="ORF">GCM10009539_29850</name>
</gene>
<dbReference type="SUPFAM" id="SSF52096">
    <property type="entry name" value="ClpP/crotonase"/>
    <property type="match status" value="1"/>
</dbReference>
<evidence type="ECO:0000313" key="2">
    <source>
        <dbReference type="Proteomes" id="UP001500967"/>
    </source>
</evidence>
<reference evidence="2" key="1">
    <citation type="journal article" date="2019" name="Int. J. Syst. Evol. Microbiol.">
        <title>The Global Catalogue of Microorganisms (GCM) 10K type strain sequencing project: providing services to taxonomists for standard genome sequencing and annotation.</title>
        <authorList>
            <consortium name="The Broad Institute Genomics Platform"/>
            <consortium name="The Broad Institute Genome Sequencing Center for Infectious Disease"/>
            <person name="Wu L."/>
            <person name="Ma J."/>
        </authorList>
    </citation>
    <scope>NUCLEOTIDE SEQUENCE [LARGE SCALE GENOMIC DNA]</scope>
    <source>
        <strain evidence="2">JCM 10425</strain>
    </source>
</reference>
<dbReference type="CDD" id="cd06558">
    <property type="entry name" value="crotonase-like"/>
    <property type="match status" value="1"/>
</dbReference>
<dbReference type="InterPro" id="IPR029045">
    <property type="entry name" value="ClpP/crotonase-like_dom_sf"/>
</dbReference>
<evidence type="ECO:0008006" key="3">
    <source>
        <dbReference type="Google" id="ProtNLM"/>
    </source>
</evidence>
<accession>A0ABP3DX03</accession>
<keyword evidence="2" id="KW-1185">Reference proteome</keyword>
<dbReference type="PANTHER" id="PTHR11941">
    <property type="entry name" value="ENOYL-COA HYDRATASE-RELATED"/>
    <property type="match status" value="1"/>
</dbReference>
<proteinExistence type="predicted"/>
<organism evidence="1 2">
    <name type="scientific">Cryptosporangium japonicum</name>
    <dbReference type="NCBI Taxonomy" id="80872"/>
    <lineage>
        <taxon>Bacteria</taxon>
        <taxon>Bacillati</taxon>
        <taxon>Actinomycetota</taxon>
        <taxon>Actinomycetes</taxon>
        <taxon>Cryptosporangiales</taxon>
        <taxon>Cryptosporangiaceae</taxon>
        <taxon>Cryptosporangium</taxon>
    </lineage>
</organism>
<protein>
    <recommendedName>
        <fullName evidence="3">Enoyl-CoA hydratase</fullName>
    </recommendedName>
</protein>
<dbReference type="PANTHER" id="PTHR11941:SF54">
    <property type="entry name" value="ENOYL-COA HYDRATASE, MITOCHONDRIAL"/>
    <property type="match status" value="1"/>
</dbReference>